<keyword evidence="1" id="KW-1133">Transmembrane helix</keyword>
<sequence length="466" mass="53832">MIIYIFVKRTNYLKAFFNNVIFFFCYMNLNFQYKAEFSKKFSTNDINRTHKNEKATEELELDKIYKEYFKTSEKSTYDSECNAVNKGKPDNDPAKVLCKKLLYFLEKIASLPKKSENADRCSYLRYWLYDEIGKIETKHSTKISQMPFVKDLFGVGNKVNEKIKKNTCVLPTLENNIDLDEWKKRKLSYIYFENYDKIKQLSSSNDKAKCKKYSEYVKSFNTLFEKYKKEHCDGKSWWFIPPNTHYFRCSSIYYPNTLLSELAKCEAGTAQSSKTLKGPVAVSSARQGVQAPADRRVPLPVKPERGAGLTSAAPAKGTVVAELQSGRVTTLQRTGTEPPTGPSLQGINEATHTVPTLEHNTFSGEAPNTSTLFGKTFDVFKSEYFRHVIIGASTIGVLMFIYFFFKSTSKKSQMHIRERKNREPENNYYDAYEEEYSRYGSQPSIADSQMSDAYMPYQPRPDSYYY</sequence>
<dbReference type="OrthoDB" id="388879at2759"/>
<feature type="transmembrane region" description="Helical" evidence="1">
    <location>
        <begin position="12"/>
        <end position="29"/>
    </location>
</feature>
<organism evidence="2 3">
    <name type="scientific">Plasmodium vivax North Korean</name>
    <dbReference type="NCBI Taxonomy" id="1035514"/>
    <lineage>
        <taxon>Eukaryota</taxon>
        <taxon>Sar</taxon>
        <taxon>Alveolata</taxon>
        <taxon>Apicomplexa</taxon>
        <taxon>Aconoidasida</taxon>
        <taxon>Haemosporida</taxon>
        <taxon>Plasmodiidae</taxon>
        <taxon>Plasmodium</taxon>
        <taxon>Plasmodium (Plasmodium)</taxon>
    </lineage>
</organism>
<accession>A0A0J9TKY3</accession>
<evidence type="ECO:0008006" key="4">
    <source>
        <dbReference type="Google" id="ProtNLM"/>
    </source>
</evidence>
<gene>
    <name evidence="2" type="ORF">PVNG_02800</name>
</gene>
<dbReference type="InterPro" id="IPR008780">
    <property type="entry name" value="Plasmodium_Vir"/>
</dbReference>
<dbReference type="EMBL" id="KQ235714">
    <property type="protein sequence ID" value="KMZ95949.1"/>
    <property type="molecule type" value="Genomic_DNA"/>
</dbReference>
<dbReference type="AlphaFoldDB" id="A0A0J9TKY3"/>
<keyword evidence="1" id="KW-0812">Transmembrane</keyword>
<dbReference type="Proteomes" id="UP000053239">
    <property type="component" value="Unassembled WGS sequence"/>
</dbReference>
<reference evidence="2 3" key="1">
    <citation type="submission" date="2011-09" db="EMBL/GenBank/DDBJ databases">
        <title>The Genome Sequence of Plasmodium vivax North Korean.</title>
        <authorList>
            <consortium name="The Broad Institute Genome Sequencing Platform"/>
            <consortium name="The Broad Institute Genome Sequencing Center for Infectious Disease"/>
            <person name="Neafsey D."/>
            <person name="Carlton J."/>
            <person name="Barnwell J."/>
            <person name="Collins W."/>
            <person name="Escalante A."/>
            <person name="Mullikin J."/>
            <person name="Saul A."/>
            <person name="Guigo R."/>
            <person name="Camara F."/>
            <person name="Young S.K."/>
            <person name="Zeng Q."/>
            <person name="Gargeya S."/>
            <person name="Fitzgerald M."/>
            <person name="Haas B."/>
            <person name="Abouelleil A."/>
            <person name="Alvarado L."/>
            <person name="Arachchi H.M."/>
            <person name="Berlin A."/>
            <person name="Brown A."/>
            <person name="Chapman S.B."/>
            <person name="Chen Z."/>
            <person name="Dunbar C."/>
            <person name="Freedman E."/>
            <person name="Gearin G."/>
            <person name="Gellesch M."/>
            <person name="Goldberg J."/>
            <person name="Griggs A."/>
            <person name="Gujja S."/>
            <person name="Heiman D."/>
            <person name="Howarth C."/>
            <person name="Larson L."/>
            <person name="Lui A."/>
            <person name="MacDonald P.J.P."/>
            <person name="Montmayeur A."/>
            <person name="Murphy C."/>
            <person name="Neiman D."/>
            <person name="Pearson M."/>
            <person name="Priest M."/>
            <person name="Roberts A."/>
            <person name="Saif S."/>
            <person name="Shea T."/>
            <person name="Shenoy N."/>
            <person name="Sisk P."/>
            <person name="Stolte C."/>
            <person name="Sykes S."/>
            <person name="Wortman J."/>
            <person name="Nusbaum C."/>
            <person name="Birren B."/>
        </authorList>
    </citation>
    <scope>NUCLEOTIDE SEQUENCE [LARGE SCALE GENOMIC DNA]</scope>
    <source>
        <strain evidence="2 3">North Korean</strain>
    </source>
</reference>
<feature type="transmembrane region" description="Helical" evidence="1">
    <location>
        <begin position="384"/>
        <end position="405"/>
    </location>
</feature>
<name>A0A0J9TKY3_PLAVI</name>
<keyword evidence="1" id="KW-0472">Membrane</keyword>
<evidence type="ECO:0000313" key="2">
    <source>
        <dbReference type="EMBL" id="KMZ95949.1"/>
    </source>
</evidence>
<evidence type="ECO:0000313" key="3">
    <source>
        <dbReference type="Proteomes" id="UP000053239"/>
    </source>
</evidence>
<evidence type="ECO:0000256" key="1">
    <source>
        <dbReference type="SAM" id="Phobius"/>
    </source>
</evidence>
<dbReference type="Pfam" id="PF05795">
    <property type="entry name" value="Plasmodium_Vir"/>
    <property type="match status" value="1"/>
</dbReference>
<protein>
    <recommendedName>
        <fullName evidence="4">VIR protein</fullName>
    </recommendedName>
</protein>
<proteinExistence type="predicted"/>